<dbReference type="RefSeq" id="WP_203926044.1">
    <property type="nucleotide sequence ID" value="NZ_BOPH01000015.1"/>
</dbReference>
<keyword evidence="2" id="KW-0489">Methyltransferase</keyword>
<proteinExistence type="predicted"/>
<dbReference type="PANTHER" id="PTHR43861">
    <property type="entry name" value="TRANS-ACONITATE 2-METHYLTRANSFERASE-RELATED"/>
    <property type="match status" value="1"/>
</dbReference>
<gene>
    <name evidence="2" type="ORF">Voc01_009650</name>
</gene>
<comment type="caution">
    <text evidence="2">The sequence shown here is derived from an EMBL/GenBank/DDBJ whole genome shotgun (WGS) entry which is preliminary data.</text>
</comment>
<dbReference type="EMBL" id="BOPH01000015">
    <property type="protein sequence ID" value="GIJ66048.1"/>
    <property type="molecule type" value="Genomic_DNA"/>
</dbReference>
<organism evidence="2 3">
    <name type="scientific">Virgisporangium ochraceum</name>
    <dbReference type="NCBI Taxonomy" id="65505"/>
    <lineage>
        <taxon>Bacteria</taxon>
        <taxon>Bacillati</taxon>
        <taxon>Actinomycetota</taxon>
        <taxon>Actinomycetes</taxon>
        <taxon>Micromonosporales</taxon>
        <taxon>Micromonosporaceae</taxon>
        <taxon>Virgisporangium</taxon>
    </lineage>
</organism>
<sequence length="271" mass="29068">MTGSTRSPSPAYSFDNDDPEAADRHGYLATVADPFTVARLSGLGDLTGRRCLELGAGGGSVARWLVDRVGPTGHVLATDLNPRYLRDGDGYSVLRHDLVTDPVPDGPWDVIHARMVMLHLPERDAILPRLAAALAPGGALVLEDWATGIGQALVLSAPSGADRELVETYHDHLMTLLRRNGNDPLWATRIHAEMLRAGLRDVDTAVDARSWPGGTAGAMIIRANLAQLRAGFVGTGFGAHLIERLWALVADPRLVIRGHLMFSTVGRRAAS</sequence>
<evidence type="ECO:0000256" key="1">
    <source>
        <dbReference type="ARBA" id="ARBA00022679"/>
    </source>
</evidence>
<dbReference type="AlphaFoldDB" id="A0A8J3ZNE3"/>
<dbReference type="GO" id="GO:0008168">
    <property type="term" value="F:methyltransferase activity"/>
    <property type="evidence" value="ECO:0007669"/>
    <property type="project" value="UniProtKB-KW"/>
</dbReference>
<accession>A0A8J3ZNE3</accession>
<dbReference type="Proteomes" id="UP000635606">
    <property type="component" value="Unassembled WGS sequence"/>
</dbReference>
<name>A0A8J3ZNE3_9ACTN</name>
<dbReference type="SUPFAM" id="SSF53335">
    <property type="entry name" value="S-adenosyl-L-methionine-dependent methyltransferases"/>
    <property type="match status" value="1"/>
</dbReference>
<dbReference type="PANTHER" id="PTHR43861:SF3">
    <property type="entry name" value="PUTATIVE (AFU_ORTHOLOGUE AFUA_2G14390)-RELATED"/>
    <property type="match status" value="1"/>
</dbReference>
<dbReference type="Gene3D" id="3.40.50.150">
    <property type="entry name" value="Vaccinia Virus protein VP39"/>
    <property type="match status" value="1"/>
</dbReference>
<protein>
    <submittedName>
        <fullName evidence="2">Methyltransferase</fullName>
    </submittedName>
</protein>
<evidence type="ECO:0000313" key="3">
    <source>
        <dbReference type="Proteomes" id="UP000635606"/>
    </source>
</evidence>
<dbReference type="GO" id="GO:0032259">
    <property type="term" value="P:methylation"/>
    <property type="evidence" value="ECO:0007669"/>
    <property type="project" value="UniProtKB-KW"/>
</dbReference>
<evidence type="ECO:0000313" key="2">
    <source>
        <dbReference type="EMBL" id="GIJ66048.1"/>
    </source>
</evidence>
<keyword evidence="3" id="KW-1185">Reference proteome</keyword>
<reference evidence="2" key="1">
    <citation type="submission" date="2021-01" db="EMBL/GenBank/DDBJ databases">
        <title>Whole genome shotgun sequence of Virgisporangium ochraceum NBRC 16418.</title>
        <authorList>
            <person name="Komaki H."/>
            <person name="Tamura T."/>
        </authorList>
    </citation>
    <scope>NUCLEOTIDE SEQUENCE</scope>
    <source>
        <strain evidence="2">NBRC 16418</strain>
    </source>
</reference>
<dbReference type="InterPro" id="IPR029063">
    <property type="entry name" value="SAM-dependent_MTases_sf"/>
</dbReference>
<keyword evidence="1" id="KW-0808">Transferase</keyword>
<dbReference type="Pfam" id="PF13489">
    <property type="entry name" value="Methyltransf_23"/>
    <property type="match status" value="1"/>
</dbReference>